<evidence type="ECO:0000313" key="1">
    <source>
        <dbReference type="EMBL" id="RDI73282.1"/>
    </source>
</evidence>
<protein>
    <submittedName>
        <fullName evidence="1">Uncharacterized protein</fullName>
    </submittedName>
</protein>
<keyword evidence="2" id="KW-1185">Reference proteome</keyword>
<accession>A0A7M2YSZ4</accession>
<organism evidence="1 2">
    <name type="scientific">Gaiella occulta</name>
    <dbReference type="NCBI Taxonomy" id="1002870"/>
    <lineage>
        <taxon>Bacteria</taxon>
        <taxon>Bacillati</taxon>
        <taxon>Actinomycetota</taxon>
        <taxon>Thermoleophilia</taxon>
        <taxon>Gaiellales</taxon>
        <taxon>Gaiellaceae</taxon>
        <taxon>Gaiella</taxon>
    </lineage>
</organism>
<dbReference type="AlphaFoldDB" id="A0A7M2YSZ4"/>
<comment type="caution">
    <text evidence="1">The sequence shown here is derived from an EMBL/GenBank/DDBJ whole genome shotgun (WGS) entry which is preliminary data.</text>
</comment>
<dbReference type="Proteomes" id="UP000254134">
    <property type="component" value="Unassembled WGS sequence"/>
</dbReference>
<name>A0A7M2YSZ4_9ACTN</name>
<evidence type="ECO:0000313" key="2">
    <source>
        <dbReference type="Proteomes" id="UP000254134"/>
    </source>
</evidence>
<reference evidence="2" key="2">
    <citation type="journal article" date="2019" name="MicrobiologyOpen">
        <title>High-quality draft genome sequence of Gaiella occulta isolated from a 150 meter deep mineral water borehole and comparison with the genome sequences of other deep-branching lineages of the phylum Actinobacteria.</title>
        <authorList>
            <person name="Severino R."/>
            <person name="Froufe H.J.C."/>
            <person name="Barroso C."/>
            <person name="Albuquerque L."/>
            <person name="Lobo-da-Cunha A."/>
            <person name="da Costa M.S."/>
            <person name="Egas C."/>
        </authorList>
    </citation>
    <scope>NUCLEOTIDE SEQUENCE [LARGE SCALE GENOMIC DNA]</scope>
    <source>
        <strain evidence="2">F2-233</strain>
    </source>
</reference>
<sequence length="43" mass="4723">MGAVTSLDREIIAATLNLLPFVTWDRFVEVFGEAIRNSTRAAA</sequence>
<gene>
    <name evidence="1" type="ORF">Gocc_2882</name>
</gene>
<reference evidence="1 2" key="1">
    <citation type="submission" date="2018-07" db="EMBL/GenBank/DDBJ databases">
        <title>High-quality-draft genome sequence of Gaiella occulta.</title>
        <authorList>
            <person name="Severino R."/>
            <person name="Froufe H.J.C."/>
            <person name="Rainey F.A."/>
            <person name="Barroso C."/>
            <person name="Albuquerque L."/>
            <person name="Lobo-Da-Cunha A."/>
            <person name="Da Costa M.S."/>
            <person name="Egas C."/>
        </authorList>
    </citation>
    <scope>NUCLEOTIDE SEQUENCE [LARGE SCALE GENOMIC DNA]</scope>
    <source>
        <strain evidence="1 2">F2-233</strain>
    </source>
</reference>
<proteinExistence type="predicted"/>
<dbReference type="EMBL" id="QQZY01000010">
    <property type="protein sequence ID" value="RDI73282.1"/>
    <property type="molecule type" value="Genomic_DNA"/>
</dbReference>